<name>A0A369W0P3_9SPHN</name>
<feature type="domain" description="Sodium/calcium exchanger membrane region" evidence="6">
    <location>
        <begin position="200"/>
        <end position="314"/>
    </location>
</feature>
<evidence type="ECO:0000256" key="2">
    <source>
        <dbReference type="ARBA" id="ARBA00022692"/>
    </source>
</evidence>
<feature type="transmembrane region" description="Helical" evidence="5">
    <location>
        <begin position="196"/>
        <end position="215"/>
    </location>
</feature>
<dbReference type="EMBL" id="QQNB01000001">
    <property type="protein sequence ID" value="RDE06930.1"/>
    <property type="molecule type" value="Genomic_DNA"/>
</dbReference>
<feature type="transmembrane region" description="Helical" evidence="5">
    <location>
        <begin position="113"/>
        <end position="134"/>
    </location>
</feature>
<proteinExistence type="predicted"/>
<feature type="transmembrane region" description="Helical" evidence="5">
    <location>
        <begin position="140"/>
        <end position="161"/>
    </location>
</feature>
<keyword evidence="8" id="KW-1185">Reference proteome</keyword>
<keyword evidence="2 5" id="KW-0812">Transmembrane</keyword>
<evidence type="ECO:0000313" key="8">
    <source>
        <dbReference type="Proteomes" id="UP000253918"/>
    </source>
</evidence>
<protein>
    <submittedName>
        <fullName evidence="7">Sodium:calcium antiporter</fullName>
    </submittedName>
</protein>
<feature type="transmembrane region" description="Helical" evidence="5">
    <location>
        <begin position="79"/>
        <end position="101"/>
    </location>
</feature>
<evidence type="ECO:0000256" key="1">
    <source>
        <dbReference type="ARBA" id="ARBA00004141"/>
    </source>
</evidence>
<evidence type="ECO:0000256" key="5">
    <source>
        <dbReference type="SAM" id="Phobius"/>
    </source>
</evidence>
<dbReference type="RefSeq" id="WP_114686510.1">
    <property type="nucleotide sequence ID" value="NZ_QQNB01000001.1"/>
</dbReference>
<dbReference type="Gene3D" id="1.20.1420.30">
    <property type="entry name" value="NCX, central ion-binding region"/>
    <property type="match status" value="1"/>
</dbReference>
<evidence type="ECO:0000256" key="4">
    <source>
        <dbReference type="ARBA" id="ARBA00023136"/>
    </source>
</evidence>
<feature type="transmembrane region" description="Helical" evidence="5">
    <location>
        <begin position="298"/>
        <end position="315"/>
    </location>
</feature>
<evidence type="ECO:0000259" key="6">
    <source>
        <dbReference type="Pfam" id="PF01699"/>
    </source>
</evidence>
<comment type="subcellular location">
    <subcellularLocation>
        <location evidence="1">Membrane</location>
        <topology evidence="1">Multi-pass membrane protein</topology>
    </subcellularLocation>
</comment>
<feature type="domain" description="Sodium/calcium exchanger membrane region" evidence="6">
    <location>
        <begin position="15"/>
        <end position="134"/>
    </location>
</feature>
<sequence length="346" mass="35635">MPLANTASYPIWVNVLLFLAAGLVIWFAGGRLTTALDAVAAKTRLDHAFVGMLLLGGITSLPEVANTITAASIGKPALAINNLLGSAAINVLLLAVVDAFIGRQAVTSIVAKPSTMMMAATCMIVLIVIAGLITVGDVPVAGLGAGSIAIAVLAVLSFWLSASHDKRSPWMVDEDGDGKPDTAEDDPAPQASLTRLWVEIAITGAAIFAAGYTLSEVGDGLATQLGLTSAVVGFGLIGTATSLPELVTIIAALKLNRPEMAFGQVLGTNFVNLALFPLSDAFFRGEPVINTLGKFETVSALLGATLIGIFMVGLLEHRDRTIFKMGVDSAAVIVVFLGGLAVLAQL</sequence>
<feature type="transmembrane region" description="Helical" evidence="5">
    <location>
        <begin position="227"/>
        <end position="253"/>
    </location>
</feature>
<dbReference type="GO" id="GO:0016020">
    <property type="term" value="C:membrane"/>
    <property type="evidence" value="ECO:0007669"/>
    <property type="project" value="UniProtKB-SubCell"/>
</dbReference>
<dbReference type="OrthoDB" id="153124at2"/>
<dbReference type="InterPro" id="IPR044880">
    <property type="entry name" value="NCX_ion-bd_dom_sf"/>
</dbReference>
<evidence type="ECO:0000256" key="3">
    <source>
        <dbReference type="ARBA" id="ARBA00022989"/>
    </source>
</evidence>
<evidence type="ECO:0000313" key="7">
    <source>
        <dbReference type="EMBL" id="RDE06930.1"/>
    </source>
</evidence>
<feature type="transmembrane region" description="Helical" evidence="5">
    <location>
        <begin position="327"/>
        <end position="344"/>
    </location>
</feature>
<dbReference type="Pfam" id="PF01699">
    <property type="entry name" value="Na_Ca_ex"/>
    <property type="match status" value="2"/>
</dbReference>
<reference evidence="7 8" key="1">
    <citation type="submission" date="2018-07" db="EMBL/GenBank/DDBJ databases">
        <title>a novel species of Sphingomonas isolated from the rhizosphere soil of Araceae plant.</title>
        <authorList>
            <person name="Zhiyong W."/>
            <person name="Qinglan Z."/>
            <person name="Zhiwei F."/>
            <person name="Ding X."/>
            <person name="Gejiao W."/>
            <person name="Shixue Z."/>
        </authorList>
    </citation>
    <scope>NUCLEOTIDE SEQUENCE [LARGE SCALE GENOMIC DNA]</scope>
    <source>
        <strain evidence="7 8">WZY 27</strain>
    </source>
</reference>
<keyword evidence="3 5" id="KW-1133">Transmembrane helix</keyword>
<feature type="transmembrane region" description="Helical" evidence="5">
    <location>
        <begin position="6"/>
        <end position="28"/>
    </location>
</feature>
<dbReference type="GO" id="GO:0055085">
    <property type="term" value="P:transmembrane transport"/>
    <property type="evidence" value="ECO:0007669"/>
    <property type="project" value="InterPro"/>
</dbReference>
<dbReference type="AlphaFoldDB" id="A0A369W0P3"/>
<accession>A0A369W0P3</accession>
<keyword evidence="4 5" id="KW-0472">Membrane</keyword>
<feature type="transmembrane region" description="Helical" evidence="5">
    <location>
        <begin position="49"/>
        <end position="73"/>
    </location>
</feature>
<dbReference type="Proteomes" id="UP000253918">
    <property type="component" value="Unassembled WGS sequence"/>
</dbReference>
<dbReference type="InterPro" id="IPR004837">
    <property type="entry name" value="NaCa_Exmemb"/>
</dbReference>
<gene>
    <name evidence="7" type="ORF">DVW87_04475</name>
</gene>
<comment type="caution">
    <text evidence="7">The sequence shown here is derived from an EMBL/GenBank/DDBJ whole genome shotgun (WGS) entry which is preliminary data.</text>
</comment>
<organism evidence="7 8">
    <name type="scientific">Sphingomonas aracearum</name>
    <dbReference type="NCBI Taxonomy" id="2283317"/>
    <lineage>
        <taxon>Bacteria</taxon>
        <taxon>Pseudomonadati</taxon>
        <taxon>Pseudomonadota</taxon>
        <taxon>Alphaproteobacteria</taxon>
        <taxon>Sphingomonadales</taxon>
        <taxon>Sphingomonadaceae</taxon>
        <taxon>Sphingomonas</taxon>
    </lineage>
</organism>